<sequence length="282" mass="32394">MASQPVQMAFERLNDSNYLLWSERMQAVLQRDRLWQVVSKFPTKPDDEDLDKDQRARATIVLGLEDSQLPYVRGIKTARGVWQALKELHVRETAVSKLFIRKALYKAMLQPGVTMQEHLHSLQLKFAALQERDCALDQQEKVAIILSSLPESWDNLVLSLEGIQERDLSVSYVTGRLIEEWQKRQERSLAAEASTGGRFGRSSHAVPEVKQKQRTGEESAFAVRRCFRCGSSAHLKRQCPELVKSQLPVQEQRRDQQQQQRKETFFKQKTVGSAGDRRGQDC</sequence>
<dbReference type="InterPro" id="IPR001878">
    <property type="entry name" value="Znf_CCHC"/>
</dbReference>
<dbReference type="PROSITE" id="PS50158">
    <property type="entry name" value="ZF_CCHC"/>
    <property type="match status" value="1"/>
</dbReference>
<dbReference type="GO" id="GO:0003676">
    <property type="term" value="F:nucleic acid binding"/>
    <property type="evidence" value="ECO:0007669"/>
    <property type="project" value="InterPro"/>
</dbReference>
<reference evidence="4" key="1">
    <citation type="submission" date="2022-12" db="EMBL/GenBank/DDBJ databases">
        <authorList>
            <person name="Alioto T."/>
            <person name="Alioto T."/>
            <person name="Gomez Garrido J."/>
        </authorList>
    </citation>
    <scope>NUCLEOTIDE SEQUENCE</scope>
</reference>
<evidence type="ECO:0000259" key="3">
    <source>
        <dbReference type="PROSITE" id="PS50158"/>
    </source>
</evidence>
<feature type="region of interest" description="Disordered" evidence="2">
    <location>
        <begin position="192"/>
        <end position="214"/>
    </location>
</feature>
<dbReference type="Proteomes" id="UP001178461">
    <property type="component" value="Chromosome 13"/>
</dbReference>
<accession>A0AA35L448</accession>
<organism evidence="4 5">
    <name type="scientific">Podarcis lilfordi</name>
    <name type="common">Lilford's wall lizard</name>
    <dbReference type="NCBI Taxonomy" id="74358"/>
    <lineage>
        <taxon>Eukaryota</taxon>
        <taxon>Metazoa</taxon>
        <taxon>Chordata</taxon>
        <taxon>Craniata</taxon>
        <taxon>Vertebrata</taxon>
        <taxon>Euteleostomi</taxon>
        <taxon>Lepidosauria</taxon>
        <taxon>Squamata</taxon>
        <taxon>Bifurcata</taxon>
        <taxon>Unidentata</taxon>
        <taxon>Episquamata</taxon>
        <taxon>Laterata</taxon>
        <taxon>Lacertibaenia</taxon>
        <taxon>Lacertidae</taxon>
        <taxon>Podarcis</taxon>
    </lineage>
</organism>
<feature type="region of interest" description="Disordered" evidence="2">
    <location>
        <begin position="246"/>
        <end position="282"/>
    </location>
</feature>
<feature type="compositionally biased region" description="Basic and acidic residues" evidence="2">
    <location>
        <begin position="251"/>
        <end position="266"/>
    </location>
</feature>
<feature type="domain" description="CCHC-type" evidence="3">
    <location>
        <begin position="224"/>
        <end position="241"/>
    </location>
</feature>
<dbReference type="Pfam" id="PF14223">
    <property type="entry name" value="Retrotran_gag_2"/>
    <property type="match status" value="1"/>
</dbReference>
<evidence type="ECO:0000313" key="5">
    <source>
        <dbReference type="Proteomes" id="UP001178461"/>
    </source>
</evidence>
<keyword evidence="1" id="KW-0479">Metal-binding</keyword>
<evidence type="ECO:0000256" key="2">
    <source>
        <dbReference type="SAM" id="MobiDB-lite"/>
    </source>
</evidence>
<protein>
    <submittedName>
        <fullName evidence="4">Retrovirus-related Pol polyprotein from transposon TNT 1-94</fullName>
    </submittedName>
</protein>
<dbReference type="SMART" id="SM00343">
    <property type="entry name" value="ZnF_C2HC"/>
    <property type="match status" value="1"/>
</dbReference>
<evidence type="ECO:0000256" key="1">
    <source>
        <dbReference type="PROSITE-ProRule" id="PRU00047"/>
    </source>
</evidence>
<name>A0AA35L448_9SAUR</name>
<keyword evidence="1" id="KW-0863">Zinc-finger</keyword>
<keyword evidence="5" id="KW-1185">Reference proteome</keyword>
<gene>
    <name evidence="4" type="ORF">PODLI_1B008212</name>
</gene>
<proteinExistence type="predicted"/>
<evidence type="ECO:0000313" key="4">
    <source>
        <dbReference type="EMBL" id="CAI5789482.1"/>
    </source>
</evidence>
<dbReference type="EMBL" id="OX395138">
    <property type="protein sequence ID" value="CAI5789482.1"/>
    <property type="molecule type" value="Genomic_DNA"/>
</dbReference>
<dbReference type="AlphaFoldDB" id="A0AA35L448"/>
<keyword evidence="1" id="KW-0862">Zinc</keyword>
<dbReference type="GO" id="GO:0008270">
    <property type="term" value="F:zinc ion binding"/>
    <property type="evidence" value="ECO:0007669"/>
    <property type="project" value="UniProtKB-KW"/>
</dbReference>